<accession>A0A2M4DRA8</accession>
<dbReference type="AlphaFoldDB" id="A0A2M4DRA8"/>
<protein>
    <submittedName>
        <fullName evidence="2">Putative secreted protein</fullName>
    </submittedName>
</protein>
<sequence>MMLVFASNPYLLSTIEALSSLPVLPPVFADPPSLPVSDFRNFSVLGMDSSCSSSSSISIPSSSCSISPSSSSSL</sequence>
<reference evidence="2" key="1">
    <citation type="submission" date="2018-01" db="EMBL/GenBank/DDBJ databases">
        <title>An insight into the sialome of Amazonian anophelines.</title>
        <authorList>
            <person name="Ribeiro J.M."/>
            <person name="Scarpassa V."/>
            <person name="Calvo E."/>
        </authorList>
    </citation>
    <scope>NUCLEOTIDE SEQUENCE</scope>
</reference>
<feature type="region of interest" description="Disordered" evidence="1">
    <location>
        <begin position="51"/>
        <end position="74"/>
    </location>
</feature>
<evidence type="ECO:0000313" key="2">
    <source>
        <dbReference type="EMBL" id="MBW80062.1"/>
    </source>
</evidence>
<name>A0A2M4DRA8_ANODA</name>
<proteinExistence type="predicted"/>
<dbReference type="EMBL" id="GGFL01015884">
    <property type="protein sequence ID" value="MBW80062.1"/>
    <property type="molecule type" value="Transcribed_RNA"/>
</dbReference>
<organism evidence="2">
    <name type="scientific">Anopheles darlingi</name>
    <name type="common">Mosquito</name>
    <dbReference type="NCBI Taxonomy" id="43151"/>
    <lineage>
        <taxon>Eukaryota</taxon>
        <taxon>Metazoa</taxon>
        <taxon>Ecdysozoa</taxon>
        <taxon>Arthropoda</taxon>
        <taxon>Hexapoda</taxon>
        <taxon>Insecta</taxon>
        <taxon>Pterygota</taxon>
        <taxon>Neoptera</taxon>
        <taxon>Endopterygota</taxon>
        <taxon>Diptera</taxon>
        <taxon>Nematocera</taxon>
        <taxon>Culicoidea</taxon>
        <taxon>Culicidae</taxon>
        <taxon>Anophelinae</taxon>
        <taxon>Anopheles</taxon>
    </lineage>
</organism>
<evidence type="ECO:0000256" key="1">
    <source>
        <dbReference type="SAM" id="MobiDB-lite"/>
    </source>
</evidence>